<name>A0A4Y2W7V7_ARAVE</name>
<comment type="caution">
    <text evidence="2">The sequence shown here is derived from an EMBL/GenBank/DDBJ whole genome shotgun (WGS) entry which is preliminary data.</text>
</comment>
<evidence type="ECO:0000313" key="3">
    <source>
        <dbReference type="Proteomes" id="UP000499080"/>
    </source>
</evidence>
<dbReference type="EMBL" id="BGPR01056164">
    <property type="protein sequence ID" value="GBO32684.1"/>
    <property type="molecule type" value="Genomic_DNA"/>
</dbReference>
<dbReference type="Pfam" id="PF20700">
    <property type="entry name" value="Mutator"/>
    <property type="match status" value="1"/>
</dbReference>
<sequence length="110" mass="12680">MSKRCEECQQNKLAHGEDTAKFHFSYECHRGFCSITHVKSSDSMEVKAAIKLWERFESNGLRYTSLLSDGDSEAFLDLNEGKIYGRQVEIKKEECVNHVSKRMGTDLRQT</sequence>
<reference evidence="2 3" key="1">
    <citation type="journal article" date="2019" name="Sci. Rep.">
        <title>Orb-weaving spider Araneus ventricosus genome elucidates the spidroin gene catalogue.</title>
        <authorList>
            <person name="Kono N."/>
            <person name="Nakamura H."/>
            <person name="Ohtoshi R."/>
            <person name="Moran D.A.P."/>
            <person name="Shinohara A."/>
            <person name="Yoshida Y."/>
            <person name="Fujiwara M."/>
            <person name="Mori M."/>
            <person name="Tomita M."/>
            <person name="Arakawa K."/>
        </authorList>
    </citation>
    <scope>NUCLEOTIDE SEQUENCE [LARGE SCALE GENOMIC DNA]</scope>
</reference>
<gene>
    <name evidence="2" type="ORF">AVEN_95306_1</name>
</gene>
<evidence type="ECO:0000259" key="1">
    <source>
        <dbReference type="Pfam" id="PF20700"/>
    </source>
</evidence>
<dbReference type="OrthoDB" id="6504945at2759"/>
<dbReference type="Proteomes" id="UP000499080">
    <property type="component" value="Unassembled WGS sequence"/>
</dbReference>
<feature type="domain" description="Mutator-like transposase" evidence="1">
    <location>
        <begin position="2"/>
        <end position="109"/>
    </location>
</feature>
<dbReference type="AlphaFoldDB" id="A0A4Y2W7V7"/>
<accession>A0A4Y2W7V7</accession>
<evidence type="ECO:0000313" key="2">
    <source>
        <dbReference type="EMBL" id="GBO32684.1"/>
    </source>
</evidence>
<dbReference type="InterPro" id="IPR049012">
    <property type="entry name" value="Mutator_transp_dom"/>
</dbReference>
<organism evidence="2 3">
    <name type="scientific">Araneus ventricosus</name>
    <name type="common">Orbweaver spider</name>
    <name type="synonym">Epeira ventricosa</name>
    <dbReference type="NCBI Taxonomy" id="182803"/>
    <lineage>
        <taxon>Eukaryota</taxon>
        <taxon>Metazoa</taxon>
        <taxon>Ecdysozoa</taxon>
        <taxon>Arthropoda</taxon>
        <taxon>Chelicerata</taxon>
        <taxon>Arachnida</taxon>
        <taxon>Araneae</taxon>
        <taxon>Araneomorphae</taxon>
        <taxon>Entelegynae</taxon>
        <taxon>Araneoidea</taxon>
        <taxon>Araneidae</taxon>
        <taxon>Araneus</taxon>
    </lineage>
</organism>
<keyword evidence="3" id="KW-1185">Reference proteome</keyword>
<proteinExistence type="predicted"/>
<protein>
    <recommendedName>
        <fullName evidence="1">Mutator-like transposase domain-containing protein</fullName>
    </recommendedName>
</protein>